<dbReference type="PRINTS" id="PR00598">
    <property type="entry name" value="HTHMARR"/>
</dbReference>
<dbReference type="Gene3D" id="1.10.10.10">
    <property type="entry name" value="Winged helix-like DNA-binding domain superfamily/Winged helix DNA-binding domain"/>
    <property type="match status" value="1"/>
</dbReference>
<keyword evidence="2" id="KW-0238">DNA-binding</keyword>
<keyword evidence="1" id="KW-0805">Transcription regulation</keyword>
<dbReference type="InterPro" id="IPR036388">
    <property type="entry name" value="WH-like_DNA-bd_sf"/>
</dbReference>
<evidence type="ECO:0000256" key="2">
    <source>
        <dbReference type="ARBA" id="ARBA00023125"/>
    </source>
</evidence>
<protein>
    <recommendedName>
        <fullName evidence="4">HTH marR-type domain-containing protein</fullName>
    </recommendedName>
</protein>
<dbReference type="SUPFAM" id="SSF46785">
    <property type="entry name" value="Winged helix' DNA-binding domain"/>
    <property type="match status" value="1"/>
</dbReference>
<keyword evidence="6" id="KW-1185">Reference proteome</keyword>
<name>A0A1B9B819_9BACI</name>
<dbReference type="SMART" id="SM00347">
    <property type="entry name" value="HTH_MARR"/>
    <property type="match status" value="1"/>
</dbReference>
<dbReference type="PANTHER" id="PTHR42756">
    <property type="entry name" value="TRANSCRIPTIONAL REGULATOR, MARR"/>
    <property type="match status" value="1"/>
</dbReference>
<dbReference type="Proteomes" id="UP000092578">
    <property type="component" value="Unassembled WGS sequence"/>
</dbReference>
<keyword evidence="3" id="KW-0804">Transcription</keyword>
<organism evidence="5 6">
    <name type="scientific">Pseudobacillus wudalianchiensis</name>
    <dbReference type="NCBI Taxonomy" id="1743143"/>
    <lineage>
        <taxon>Bacteria</taxon>
        <taxon>Bacillati</taxon>
        <taxon>Bacillota</taxon>
        <taxon>Bacilli</taxon>
        <taxon>Bacillales</taxon>
        <taxon>Bacillaceae</taxon>
        <taxon>Pseudobacillus</taxon>
    </lineage>
</organism>
<dbReference type="InterPro" id="IPR036390">
    <property type="entry name" value="WH_DNA-bd_sf"/>
</dbReference>
<dbReference type="EMBL" id="MAYT01000001">
    <property type="protein sequence ID" value="OCA92202.1"/>
    <property type="molecule type" value="Genomic_DNA"/>
</dbReference>
<dbReference type="PROSITE" id="PS50995">
    <property type="entry name" value="HTH_MARR_2"/>
    <property type="match status" value="1"/>
</dbReference>
<evidence type="ECO:0000313" key="5">
    <source>
        <dbReference type="EMBL" id="OCA92202.1"/>
    </source>
</evidence>
<comment type="caution">
    <text evidence="5">The sequence shown here is derived from an EMBL/GenBank/DDBJ whole genome shotgun (WGS) entry which is preliminary data.</text>
</comment>
<reference evidence="6" key="1">
    <citation type="submission" date="2016-05" db="EMBL/GenBank/DDBJ databases">
        <authorList>
            <person name="Liu B."/>
            <person name="Wang J."/>
            <person name="Zhu Y."/>
            <person name="Liu G."/>
            <person name="Chen Q."/>
            <person name="Chen Z."/>
            <person name="Lan J."/>
            <person name="Che J."/>
            <person name="Ge C."/>
            <person name="Shi H."/>
            <person name="Pan Z."/>
            <person name="Liu X."/>
        </authorList>
    </citation>
    <scope>NUCLEOTIDE SEQUENCE [LARGE SCALE GENOMIC DNA]</scope>
    <source>
        <strain evidence="6">FJAT-27215</strain>
    </source>
</reference>
<evidence type="ECO:0000313" key="6">
    <source>
        <dbReference type="Proteomes" id="UP000092578"/>
    </source>
</evidence>
<dbReference type="PANTHER" id="PTHR42756:SF1">
    <property type="entry name" value="TRANSCRIPTIONAL REPRESSOR OF EMRAB OPERON"/>
    <property type="match status" value="1"/>
</dbReference>
<evidence type="ECO:0000256" key="1">
    <source>
        <dbReference type="ARBA" id="ARBA00023015"/>
    </source>
</evidence>
<evidence type="ECO:0000256" key="3">
    <source>
        <dbReference type="ARBA" id="ARBA00023163"/>
    </source>
</evidence>
<dbReference type="Pfam" id="PF01047">
    <property type="entry name" value="MarR"/>
    <property type="match status" value="1"/>
</dbReference>
<dbReference type="GO" id="GO:0003700">
    <property type="term" value="F:DNA-binding transcription factor activity"/>
    <property type="evidence" value="ECO:0007669"/>
    <property type="project" value="InterPro"/>
</dbReference>
<dbReference type="GO" id="GO:0003677">
    <property type="term" value="F:DNA binding"/>
    <property type="evidence" value="ECO:0007669"/>
    <property type="project" value="UniProtKB-KW"/>
</dbReference>
<accession>A0A1B9B819</accession>
<feature type="domain" description="HTH marR-type" evidence="4">
    <location>
        <begin position="11"/>
        <end position="141"/>
    </location>
</feature>
<sequence>MENNRHTKEKMNELAAVLRASFRSFKRELSVMIGDKLTNNEYSVLKLLSSPDVKTVTEISKELSVSVSHITNLTDSLVKKELIRRQRSTTDRRIVEISLTKKGTELTNELKEKNVEFLYEKFGQLTPEELTTFIELFKKIQ</sequence>
<dbReference type="InterPro" id="IPR000835">
    <property type="entry name" value="HTH_MarR-typ"/>
</dbReference>
<proteinExistence type="predicted"/>
<dbReference type="AlphaFoldDB" id="A0A1B9B819"/>
<evidence type="ECO:0000259" key="4">
    <source>
        <dbReference type="PROSITE" id="PS50995"/>
    </source>
</evidence>
<gene>
    <name evidence="5" type="ORF">A8F95_00265</name>
</gene>
<dbReference type="RefSeq" id="WP_065408732.1">
    <property type="nucleotide sequence ID" value="NZ_MAYT01000001.1"/>
</dbReference>